<dbReference type="PANTHER" id="PTHR36455">
    <property type="match status" value="1"/>
</dbReference>
<reference evidence="1" key="1">
    <citation type="submission" date="2018-07" db="EMBL/GenBank/DDBJ databases">
        <authorList>
            <consortium name="PulseNet: The National Subtyping Network for Foodborne Disease Surveillance"/>
            <person name="Tarr C.L."/>
            <person name="Trees E."/>
            <person name="Katz L.S."/>
            <person name="Carleton-Romer H.A."/>
            <person name="Stroika S."/>
            <person name="Kucerova Z."/>
            <person name="Roache K.F."/>
            <person name="Sabol A.L."/>
            <person name="Besser J."/>
            <person name="Gerner-Smidt P."/>
        </authorList>
    </citation>
    <scope>NUCLEOTIDE SEQUENCE</scope>
    <source>
        <strain evidence="1">PNUSAS007347</strain>
    </source>
</reference>
<dbReference type="AlphaFoldDB" id="A0A5U7RTC2"/>
<dbReference type="PANTHER" id="PTHR36455:SF1">
    <property type="entry name" value="BLR8292 PROTEIN"/>
    <property type="match status" value="1"/>
</dbReference>
<comment type="caution">
    <text evidence="1">The sequence shown here is derived from an EMBL/GenBank/DDBJ whole genome shotgun (WGS) entry which is preliminary data.</text>
</comment>
<dbReference type="InterPro" id="IPR008878">
    <property type="entry name" value="Transposase_IS66_Orf2"/>
</dbReference>
<dbReference type="EMBL" id="AAGSMQ010000053">
    <property type="protein sequence ID" value="EBR5103449.1"/>
    <property type="molecule type" value="Genomic_DNA"/>
</dbReference>
<accession>A0A5U7RTC2</accession>
<dbReference type="Pfam" id="PF05717">
    <property type="entry name" value="TnpB_IS66"/>
    <property type="match status" value="1"/>
</dbReference>
<name>A0A5U7RTC2_SALER</name>
<dbReference type="NCBIfam" id="NF033819">
    <property type="entry name" value="IS66_TnpB"/>
    <property type="match status" value="1"/>
</dbReference>
<organism evidence="1">
    <name type="scientific">Salmonella enterica</name>
    <name type="common">Salmonella choleraesuis</name>
    <dbReference type="NCBI Taxonomy" id="28901"/>
    <lineage>
        <taxon>Bacteria</taxon>
        <taxon>Pseudomonadati</taxon>
        <taxon>Pseudomonadota</taxon>
        <taxon>Gammaproteobacteria</taxon>
        <taxon>Enterobacterales</taxon>
        <taxon>Enterobacteriaceae</taxon>
        <taxon>Salmonella</taxon>
    </lineage>
</organism>
<evidence type="ECO:0000313" key="1">
    <source>
        <dbReference type="EMBL" id="EBR5103449.1"/>
    </source>
</evidence>
<proteinExistence type="predicted"/>
<protein>
    <submittedName>
        <fullName evidence="1">IS66 family insertion sequence element accessory protein TnpB</fullName>
    </submittedName>
</protein>
<sequence length="120" mass="14106">MLTPDTVFLAVKPVDMRRGIDTLTQYVQDELKSSWHEGAAFVFTNKSRSRIKVLRWDKHGVWLCVRRLHKGRFRWPQANDTAWSLTPDEFKWLVCGVDWQQVKGHDLTQWVSPDEPGNKQ</sequence>
<gene>
    <name evidence="1" type="primary">tnpB</name>
    <name evidence="1" type="ORF">B2O45_25475</name>
</gene>